<proteinExistence type="predicted"/>
<dbReference type="KEGG" id="crb:17881922"/>
<reference evidence="2" key="1">
    <citation type="journal article" date="2013" name="Nat. Genet.">
        <title>The Capsella rubella genome and the genomic consequences of rapid mating system evolution.</title>
        <authorList>
            <person name="Slotte T."/>
            <person name="Hazzouri K.M."/>
            <person name="Agren J.A."/>
            <person name="Koenig D."/>
            <person name="Maumus F."/>
            <person name="Guo Y.L."/>
            <person name="Steige K."/>
            <person name="Platts A.E."/>
            <person name="Escobar J.S."/>
            <person name="Newman L.K."/>
            <person name="Wang W."/>
            <person name="Mandakova T."/>
            <person name="Vello E."/>
            <person name="Smith L.M."/>
            <person name="Henz S.R."/>
            <person name="Steffen J."/>
            <person name="Takuno S."/>
            <person name="Brandvain Y."/>
            <person name="Coop G."/>
            <person name="Andolfatto P."/>
            <person name="Hu T.T."/>
            <person name="Blanchette M."/>
            <person name="Clark R.M."/>
            <person name="Quesneville H."/>
            <person name="Nordborg M."/>
            <person name="Gaut B.S."/>
            <person name="Lysak M.A."/>
            <person name="Jenkins J."/>
            <person name="Grimwood J."/>
            <person name="Chapman J."/>
            <person name="Prochnik S."/>
            <person name="Shu S."/>
            <person name="Rokhsar D."/>
            <person name="Schmutz J."/>
            <person name="Weigel D."/>
            <person name="Wright S.I."/>
        </authorList>
    </citation>
    <scope>NUCLEOTIDE SEQUENCE [LARGE SCALE GENOMIC DNA]</scope>
    <source>
        <strain evidence="2">cv. Monte Gargano</strain>
    </source>
</reference>
<evidence type="ECO:0000313" key="1">
    <source>
        <dbReference type="EMBL" id="EOA21860.1"/>
    </source>
</evidence>
<accession>R0HA40</accession>
<dbReference type="AlphaFoldDB" id="R0HA40"/>
<dbReference type="EMBL" id="KB870810">
    <property type="protein sequence ID" value="EOA21860.1"/>
    <property type="molecule type" value="Genomic_DNA"/>
</dbReference>
<name>R0HA40_9BRAS</name>
<dbReference type="PANTHER" id="PTHR36067:SF5">
    <property type="entry name" value="(RAPE) HYPOTHETICAL PROTEIN"/>
    <property type="match status" value="1"/>
</dbReference>
<protein>
    <submittedName>
        <fullName evidence="1">Uncharacterized protein</fullName>
    </submittedName>
</protein>
<organism evidence="1 2">
    <name type="scientific">Capsella rubella</name>
    <dbReference type="NCBI Taxonomy" id="81985"/>
    <lineage>
        <taxon>Eukaryota</taxon>
        <taxon>Viridiplantae</taxon>
        <taxon>Streptophyta</taxon>
        <taxon>Embryophyta</taxon>
        <taxon>Tracheophyta</taxon>
        <taxon>Spermatophyta</taxon>
        <taxon>Magnoliopsida</taxon>
        <taxon>eudicotyledons</taxon>
        <taxon>Gunneridae</taxon>
        <taxon>Pentapetalae</taxon>
        <taxon>rosids</taxon>
        <taxon>malvids</taxon>
        <taxon>Brassicales</taxon>
        <taxon>Brassicaceae</taxon>
        <taxon>Camelineae</taxon>
        <taxon>Capsella</taxon>
    </lineage>
</organism>
<keyword evidence="2" id="KW-1185">Reference proteome</keyword>
<evidence type="ECO:0000313" key="2">
    <source>
        <dbReference type="Proteomes" id="UP000029121"/>
    </source>
</evidence>
<sequence>MLNVFFLGTGLKVNFDSIKKGQGIVTMADIAILVVEEYERMVKLKAHKASVSAEVGRWNDSPANMTSFGIEENKIKSLKRKLEAKSQFALAVSNGFFSA</sequence>
<dbReference type="PANTHER" id="PTHR36067">
    <property type="entry name" value="EXPRESSED PROTEIN"/>
    <property type="match status" value="1"/>
</dbReference>
<dbReference type="Proteomes" id="UP000029121">
    <property type="component" value="Unassembled WGS sequence"/>
</dbReference>
<dbReference type="OrthoDB" id="735913at2759"/>
<gene>
    <name evidence="1" type="ORF">CARUB_v10002330mg</name>
</gene>
<dbReference type="STRING" id="81985.R0HA40"/>